<feature type="region of interest" description="Disordered" evidence="1">
    <location>
        <begin position="1"/>
        <end position="21"/>
    </location>
</feature>
<gene>
    <name evidence="2" type="ORF">LCGC14_0303060</name>
</gene>
<organism evidence="2">
    <name type="scientific">marine sediment metagenome</name>
    <dbReference type="NCBI Taxonomy" id="412755"/>
    <lineage>
        <taxon>unclassified sequences</taxon>
        <taxon>metagenomes</taxon>
        <taxon>ecological metagenomes</taxon>
    </lineage>
</organism>
<dbReference type="EMBL" id="LAZR01000191">
    <property type="protein sequence ID" value="KKN83040.1"/>
    <property type="molecule type" value="Genomic_DNA"/>
</dbReference>
<accession>A0A0F9TPP5</accession>
<comment type="caution">
    <text evidence="2">The sequence shown here is derived from an EMBL/GenBank/DDBJ whole genome shotgun (WGS) entry which is preliminary data.</text>
</comment>
<protein>
    <submittedName>
        <fullName evidence="2">Uncharacterized protein</fullName>
    </submittedName>
</protein>
<reference evidence="2" key="1">
    <citation type="journal article" date="2015" name="Nature">
        <title>Complex archaea that bridge the gap between prokaryotes and eukaryotes.</title>
        <authorList>
            <person name="Spang A."/>
            <person name="Saw J.H."/>
            <person name="Jorgensen S.L."/>
            <person name="Zaremba-Niedzwiedzka K."/>
            <person name="Martijn J."/>
            <person name="Lind A.E."/>
            <person name="van Eijk R."/>
            <person name="Schleper C."/>
            <person name="Guy L."/>
            <person name="Ettema T.J."/>
        </authorList>
    </citation>
    <scope>NUCLEOTIDE SEQUENCE</scope>
</reference>
<sequence>MTREHRAVSHKGKKISTKKERIALTPRDKAVMRELGNSRFETAGGLDYDDEKLPPMAIRVARGVPGKAANPVDDDRDFEVIFHTHPQTLKKFDSKSREYRIWVKFQTFFSTGDLNKIIHWSFKKYRRTNEYVVGPAGDIYESQIFDPIKLRKWMRKDGDIIKKLERIETDAFIAWLDSQNLRWRDSSRAHDIIIKLTTIVSDDPFVLGDLKTDLKITAKEEKAIMAYIDAEQVATKNWLKTIGIKLRLLPKDTVSYLDISIKHSRKNENESQRKLQREFRKRNKTE</sequence>
<proteinExistence type="predicted"/>
<evidence type="ECO:0000256" key="1">
    <source>
        <dbReference type="SAM" id="MobiDB-lite"/>
    </source>
</evidence>
<evidence type="ECO:0000313" key="2">
    <source>
        <dbReference type="EMBL" id="KKN83040.1"/>
    </source>
</evidence>
<name>A0A0F9TPP5_9ZZZZ</name>
<dbReference type="AlphaFoldDB" id="A0A0F9TPP5"/>